<feature type="transmembrane region" description="Helical" evidence="1">
    <location>
        <begin position="61"/>
        <end position="82"/>
    </location>
</feature>
<keyword evidence="1" id="KW-0812">Transmembrane</keyword>
<reference evidence="2 3" key="1">
    <citation type="submission" date="2013-02" db="EMBL/GenBank/DDBJ databases">
        <title>The Genome Sequence of Lactobacillus catenaformis F0143.</title>
        <authorList>
            <consortium name="The Broad Institute Genome Sequencing Platform"/>
            <person name="Earl A."/>
            <person name="Ward D."/>
            <person name="Feldgarden M."/>
            <person name="Gevers D."/>
            <person name="Izard J."/>
            <person name="Blanton J.M."/>
            <person name="Mathney J."/>
            <person name="Dewhirst F.E."/>
            <person name="Young S.K."/>
            <person name="Zeng Q."/>
            <person name="Gargeya S."/>
            <person name="Fitzgerald M."/>
            <person name="Haas B."/>
            <person name="Abouelleil A."/>
            <person name="Alvarado L."/>
            <person name="Arachchi H.M."/>
            <person name="Berlin A."/>
            <person name="Chapman S.B."/>
            <person name="Gearin G."/>
            <person name="Goldberg J."/>
            <person name="Griggs A."/>
            <person name="Gujja S."/>
            <person name="Hansen M."/>
            <person name="Heiman D."/>
            <person name="Howarth C."/>
            <person name="Larimer J."/>
            <person name="Lui A."/>
            <person name="MacDonald P.J.P."/>
            <person name="McCowen C."/>
            <person name="Montmayeur A."/>
            <person name="Murphy C."/>
            <person name="Neiman D."/>
            <person name="Pearson M."/>
            <person name="Priest M."/>
            <person name="Roberts A."/>
            <person name="Saif S."/>
            <person name="Shea T."/>
            <person name="Sisk P."/>
            <person name="Stolte C."/>
            <person name="Sykes S."/>
            <person name="Wortman J."/>
            <person name="Nusbaum C."/>
            <person name="Birren B."/>
        </authorList>
    </citation>
    <scope>NUCLEOTIDE SEQUENCE [LARGE SCALE GENOMIC DNA]</scope>
    <source>
        <strain evidence="2 3">OT 569</strain>
    </source>
</reference>
<dbReference type="OrthoDB" id="9883583at2"/>
<dbReference type="Proteomes" id="UP000011758">
    <property type="component" value="Unassembled WGS sequence"/>
</dbReference>
<evidence type="ECO:0000256" key="1">
    <source>
        <dbReference type="SAM" id="Phobius"/>
    </source>
</evidence>
<dbReference type="eggNOG" id="ENOG502ZTSY">
    <property type="taxonomic scope" value="Bacteria"/>
</dbReference>
<proteinExistence type="predicted"/>
<dbReference type="RefSeq" id="WP_004803533.1">
    <property type="nucleotide sequence ID" value="NZ_AUGJ01000007.1"/>
</dbReference>
<comment type="caution">
    <text evidence="2">The sequence shown here is derived from an EMBL/GenBank/DDBJ whole genome shotgun (WGS) entry which is preliminary data.</text>
</comment>
<name>M2NDL3_9FIRM</name>
<feature type="transmembrane region" description="Helical" evidence="1">
    <location>
        <begin position="28"/>
        <end position="49"/>
    </location>
</feature>
<dbReference type="BioCyc" id="ECAT999415-HMP:GTTI-1478-MONOMER"/>
<dbReference type="EMBL" id="AGEJ01000022">
    <property type="protein sequence ID" value="EMD16313.1"/>
    <property type="molecule type" value="Genomic_DNA"/>
</dbReference>
<sequence length="194" mass="23617">MKISLKKKRRYMRHIHKYRYNENTFFHFIYWCEKLVVLIILIISLYIMFKAYMNNLWNSFIIPSVIFICLSAKAVIYAIGYLETTKDYHQRKQEIVEEIEDGISYSYKDTKEDKRRVITITVLYKELNKIEYNKYTGIFTVYDGLMQTIRMDGHITRYEKVKSLTMINYFEKDLIDIFDRRGLLIVEENKKTFK</sequence>
<keyword evidence="3" id="KW-1185">Reference proteome</keyword>
<dbReference type="STRING" id="999415.HMPREF9943_01434"/>
<organism evidence="2 3">
    <name type="scientific">Eggerthia catenaformis OT 569 = DSM 20559</name>
    <dbReference type="NCBI Taxonomy" id="999415"/>
    <lineage>
        <taxon>Bacteria</taxon>
        <taxon>Bacillati</taxon>
        <taxon>Bacillota</taxon>
        <taxon>Erysipelotrichia</taxon>
        <taxon>Erysipelotrichales</taxon>
        <taxon>Coprobacillaceae</taxon>
        <taxon>Eggerthia</taxon>
    </lineage>
</organism>
<keyword evidence="1" id="KW-0472">Membrane</keyword>
<protein>
    <submittedName>
        <fullName evidence="2">Uncharacterized protein</fullName>
    </submittedName>
</protein>
<evidence type="ECO:0000313" key="2">
    <source>
        <dbReference type="EMBL" id="EMD16313.1"/>
    </source>
</evidence>
<dbReference type="AlphaFoldDB" id="M2NDL3"/>
<accession>M2NDL3</accession>
<evidence type="ECO:0000313" key="3">
    <source>
        <dbReference type="Proteomes" id="UP000011758"/>
    </source>
</evidence>
<keyword evidence="1" id="KW-1133">Transmembrane helix</keyword>
<gene>
    <name evidence="2" type="ORF">HMPREF9943_01434</name>
</gene>